<gene>
    <name evidence="1" type="ORF">HMPREF1541_08204</name>
</gene>
<dbReference type="EMBL" id="KB822724">
    <property type="protein sequence ID" value="ETN37214.1"/>
    <property type="molecule type" value="Genomic_DNA"/>
</dbReference>
<keyword evidence="2" id="KW-1185">Reference proteome</keyword>
<dbReference type="eggNOG" id="ENOG502SRGT">
    <property type="taxonomic scope" value="Eukaryota"/>
</dbReference>
<organism evidence="1 2">
    <name type="scientific">Cyphellophora europaea (strain CBS 101466)</name>
    <name type="common">Phialophora europaea</name>
    <dbReference type="NCBI Taxonomy" id="1220924"/>
    <lineage>
        <taxon>Eukaryota</taxon>
        <taxon>Fungi</taxon>
        <taxon>Dikarya</taxon>
        <taxon>Ascomycota</taxon>
        <taxon>Pezizomycotina</taxon>
        <taxon>Eurotiomycetes</taxon>
        <taxon>Chaetothyriomycetidae</taxon>
        <taxon>Chaetothyriales</taxon>
        <taxon>Cyphellophoraceae</taxon>
        <taxon>Cyphellophora</taxon>
    </lineage>
</organism>
<dbReference type="InParanoid" id="W2RN97"/>
<evidence type="ECO:0008006" key="3">
    <source>
        <dbReference type="Google" id="ProtNLM"/>
    </source>
</evidence>
<sequence>MPSRSEDESKVSSWGFSHVFTWRDGPNAYYRPHSHSGLTTHLIRKGSLSITYPEDTDPTKETFGVGARVDVPAGKVHEVWMGDDGEYLRSAAKRSADGDYEVVSMSLESREPGS</sequence>
<evidence type="ECO:0000313" key="1">
    <source>
        <dbReference type="EMBL" id="ETN37214.1"/>
    </source>
</evidence>
<reference evidence="1 2" key="1">
    <citation type="submission" date="2013-03" db="EMBL/GenBank/DDBJ databases">
        <title>The Genome Sequence of Phialophora europaea CBS 101466.</title>
        <authorList>
            <consortium name="The Broad Institute Genomics Platform"/>
            <person name="Cuomo C."/>
            <person name="de Hoog S."/>
            <person name="Gorbushina A."/>
            <person name="Walker B."/>
            <person name="Young S.K."/>
            <person name="Zeng Q."/>
            <person name="Gargeya S."/>
            <person name="Fitzgerald M."/>
            <person name="Haas B."/>
            <person name="Abouelleil A."/>
            <person name="Allen A.W."/>
            <person name="Alvarado L."/>
            <person name="Arachchi H.M."/>
            <person name="Berlin A.M."/>
            <person name="Chapman S.B."/>
            <person name="Gainer-Dewar J."/>
            <person name="Goldberg J."/>
            <person name="Griggs A."/>
            <person name="Gujja S."/>
            <person name="Hansen M."/>
            <person name="Howarth C."/>
            <person name="Imamovic A."/>
            <person name="Ireland A."/>
            <person name="Larimer J."/>
            <person name="McCowan C."/>
            <person name="Murphy C."/>
            <person name="Pearson M."/>
            <person name="Poon T.W."/>
            <person name="Priest M."/>
            <person name="Roberts A."/>
            <person name="Saif S."/>
            <person name="Shea T."/>
            <person name="Sisk P."/>
            <person name="Sykes S."/>
            <person name="Wortman J."/>
            <person name="Nusbaum C."/>
            <person name="Birren B."/>
        </authorList>
    </citation>
    <scope>NUCLEOTIDE SEQUENCE [LARGE SCALE GENOMIC DNA]</scope>
    <source>
        <strain evidence="1 2">CBS 101466</strain>
    </source>
</reference>
<dbReference type="VEuPathDB" id="FungiDB:HMPREF1541_08204"/>
<dbReference type="PANTHER" id="PTHR40434:SF1">
    <property type="entry name" value="CUPIN TYPE-1 DOMAIN-CONTAINING PROTEIN"/>
    <property type="match status" value="1"/>
</dbReference>
<dbReference type="Proteomes" id="UP000030752">
    <property type="component" value="Unassembled WGS sequence"/>
</dbReference>
<name>W2RN97_CYPE1</name>
<protein>
    <recommendedName>
        <fullName evidence="3">Cupin 2 conserved barrel domain-containing protein</fullName>
    </recommendedName>
</protein>
<dbReference type="HOGENOM" id="CLU_158082_1_0_1"/>
<accession>W2RN97</accession>
<proteinExistence type="predicted"/>
<dbReference type="InterPro" id="IPR011051">
    <property type="entry name" value="RmlC_Cupin_sf"/>
</dbReference>
<dbReference type="PANTHER" id="PTHR40434">
    <property type="entry name" value="CUPIN_2 DOMAIN-CONTAINING PROTEIN"/>
    <property type="match status" value="1"/>
</dbReference>
<dbReference type="SUPFAM" id="SSF51182">
    <property type="entry name" value="RmlC-like cupins"/>
    <property type="match status" value="1"/>
</dbReference>
<dbReference type="RefSeq" id="XP_008720746.1">
    <property type="nucleotide sequence ID" value="XM_008722524.1"/>
</dbReference>
<evidence type="ECO:0000313" key="2">
    <source>
        <dbReference type="Proteomes" id="UP000030752"/>
    </source>
</evidence>
<dbReference type="GeneID" id="19975543"/>
<dbReference type="AlphaFoldDB" id="W2RN97"/>
<dbReference type="OrthoDB" id="5270965at2759"/>